<feature type="region of interest" description="Disordered" evidence="1">
    <location>
        <begin position="75"/>
        <end position="96"/>
    </location>
</feature>
<protein>
    <submittedName>
        <fullName evidence="2">Uncharacterized protein</fullName>
    </submittedName>
</protein>
<dbReference type="AlphaFoldDB" id="A0A074KU96"/>
<accession>A0A074KU96</accession>
<feature type="region of interest" description="Disordered" evidence="1">
    <location>
        <begin position="20"/>
        <end position="42"/>
    </location>
</feature>
<evidence type="ECO:0000313" key="3">
    <source>
        <dbReference type="Proteomes" id="UP000027821"/>
    </source>
</evidence>
<keyword evidence="3" id="KW-1185">Reference proteome</keyword>
<proteinExistence type="predicted"/>
<evidence type="ECO:0000313" key="2">
    <source>
        <dbReference type="EMBL" id="KEO71840.1"/>
    </source>
</evidence>
<organism evidence="2 3">
    <name type="scientific">Anditalea andensis</name>
    <dbReference type="NCBI Taxonomy" id="1048983"/>
    <lineage>
        <taxon>Bacteria</taxon>
        <taxon>Pseudomonadati</taxon>
        <taxon>Bacteroidota</taxon>
        <taxon>Cytophagia</taxon>
        <taxon>Cytophagales</taxon>
        <taxon>Cytophagaceae</taxon>
        <taxon>Anditalea</taxon>
    </lineage>
</organism>
<comment type="caution">
    <text evidence="2">The sequence shown here is derived from an EMBL/GenBank/DDBJ whole genome shotgun (WGS) entry which is preliminary data.</text>
</comment>
<reference evidence="2 3" key="1">
    <citation type="submission" date="2014-04" db="EMBL/GenBank/DDBJ databases">
        <title>Characterization and application of a salt tolerant electro-active bacterium.</title>
        <authorList>
            <person name="Yang L."/>
            <person name="Wei S."/>
            <person name="Tay Q.X.M."/>
        </authorList>
    </citation>
    <scope>NUCLEOTIDE SEQUENCE [LARGE SCALE GENOMIC DNA]</scope>
    <source>
        <strain evidence="2 3">LY1</strain>
    </source>
</reference>
<sequence>MKKRTHQFLRALLCLITGRPKGRESDDRCRKSDKAEAGSASRNALCQQQCLALIDSVGLILKEEAAKRGMYVQIQVGPGPEKPPSTDMVQRENGSP</sequence>
<feature type="compositionally biased region" description="Basic and acidic residues" evidence="1">
    <location>
        <begin position="21"/>
        <end position="36"/>
    </location>
</feature>
<name>A0A074KU96_9BACT</name>
<evidence type="ECO:0000256" key="1">
    <source>
        <dbReference type="SAM" id="MobiDB-lite"/>
    </source>
</evidence>
<dbReference type="Proteomes" id="UP000027821">
    <property type="component" value="Unassembled WGS sequence"/>
</dbReference>
<gene>
    <name evidence="2" type="ORF">EL17_21095</name>
</gene>
<dbReference type="EMBL" id="JMIH01000036">
    <property type="protein sequence ID" value="KEO71840.1"/>
    <property type="molecule type" value="Genomic_DNA"/>
</dbReference>